<feature type="domain" description="CxC3 like cysteine cluster" evidence="1">
    <location>
        <begin position="218"/>
        <end position="324"/>
    </location>
</feature>
<keyword evidence="2" id="KW-1185">Reference proteome</keyword>
<dbReference type="GeneID" id="106817122"/>
<gene>
    <name evidence="3" type="primary">LOC106817122</name>
</gene>
<dbReference type="InterPro" id="IPR040564">
    <property type="entry name" value="CxC3-like"/>
</dbReference>
<dbReference type="Proteomes" id="UP000695022">
    <property type="component" value="Unplaced"/>
</dbReference>
<name>A0ABM1EYI5_PRICU</name>
<dbReference type="PANTHER" id="PTHR33104">
    <property type="entry name" value="SI:DKEY-29D5.2"/>
    <property type="match status" value="1"/>
</dbReference>
<proteinExistence type="predicted"/>
<dbReference type="InterPro" id="IPR040521">
    <property type="entry name" value="KDZ"/>
</dbReference>
<dbReference type="RefSeq" id="XP_014677256.1">
    <property type="nucleotide sequence ID" value="XM_014821770.1"/>
</dbReference>
<dbReference type="PANTHER" id="PTHR33104:SF2">
    <property type="entry name" value="CXC3 LIKE CYSTEINE CLUSTER DOMAIN-CONTAINING PROTEIN"/>
    <property type="match status" value="1"/>
</dbReference>
<protein>
    <submittedName>
        <fullName evidence="3">Uncharacterized protein LOC106817122</fullName>
    </submittedName>
</protein>
<evidence type="ECO:0000313" key="2">
    <source>
        <dbReference type="Proteomes" id="UP000695022"/>
    </source>
</evidence>
<evidence type="ECO:0000313" key="3">
    <source>
        <dbReference type="RefSeq" id="XP_014677256.1"/>
    </source>
</evidence>
<dbReference type="Pfam" id="PF18804">
    <property type="entry name" value="CxC3"/>
    <property type="match status" value="1"/>
</dbReference>
<sequence length="538" mass="61124">MDDRPFLSGNEELGAREDYEQQMLQYLNAVDNEQLGAREDYEQEMLQYLNVVDNGVSGEYEQEILQHLGDVDNGQSGSKGQEMPQELVGTDNGMEDRAQKKTKWQRHKEIAATNYKNYRAKMFMASLEKKAIFSGQYNLCGFCQEMEGVILCDQCTSCALMCPACDSVQHAMRPCHDRRLVTGRKEGGQKQCLLPGDLVQVEPGKETTFSVISTLKVLPISQPKECQCGDRNWQIRPGKAVAVNTERGRFDLNLPEYTCTACGLDKLVEADDCIHSGYWPGDPRNLTVLYDMTALESWDRLNRTAPMLATSSYLTILRALSEENSRNLYISGDGFNMAYREWSFCRDKLLSVTQGTSLECPACTPHQHAAHIDGNHKLYRFKSVPRGSEESYFHDTFIDRDTLVDSFVEKVRSGDKATQQSNCGKGHFKAAKTTAPKRTMLDETGLVVATCRHVIMQKAVNMHRGEIYAYPLYLQENFCKPQDVNFVCQDVICRYWPWLAKCASRFPEFFPLLTEMKPFLSVMHAKAHTWSCQVCLFT</sequence>
<evidence type="ECO:0000259" key="1">
    <source>
        <dbReference type="Pfam" id="PF18804"/>
    </source>
</evidence>
<reference evidence="3" key="1">
    <citation type="submission" date="2025-08" db="UniProtKB">
        <authorList>
            <consortium name="RefSeq"/>
        </authorList>
    </citation>
    <scope>IDENTIFICATION</scope>
</reference>
<dbReference type="Pfam" id="PF18758">
    <property type="entry name" value="KDZ"/>
    <property type="match status" value="1"/>
</dbReference>
<accession>A0ABM1EYI5</accession>
<organism evidence="2 3">
    <name type="scientific">Priapulus caudatus</name>
    <name type="common">Priapulid worm</name>
    <dbReference type="NCBI Taxonomy" id="37621"/>
    <lineage>
        <taxon>Eukaryota</taxon>
        <taxon>Metazoa</taxon>
        <taxon>Ecdysozoa</taxon>
        <taxon>Scalidophora</taxon>
        <taxon>Priapulida</taxon>
        <taxon>Priapulimorpha</taxon>
        <taxon>Priapulimorphida</taxon>
        <taxon>Priapulidae</taxon>
        <taxon>Priapulus</taxon>
    </lineage>
</organism>